<evidence type="ECO:0000259" key="2">
    <source>
        <dbReference type="Pfam" id="PF18271"/>
    </source>
</evidence>
<dbReference type="Proteomes" id="UP000028545">
    <property type="component" value="Unassembled WGS sequence"/>
</dbReference>
<dbReference type="OrthoDB" id="5283326at2759"/>
<dbReference type="KEGG" id="sapo:SAPIO_CDS3558"/>
<protein>
    <recommendedName>
        <fullName evidence="2">Glycoside hydrolase 131 catalytic N-terminal domain-containing protein</fullName>
    </recommendedName>
</protein>
<dbReference type="Pfam" id="PF18271">
    <property type="entry name" value="GH131_N"/>
    <property type="match status" value="1"/>
</dbReference>
<feature type="signal peptide" evidence="1">
    <location>
        <begin position="1"/>
        <end position="16"/>
    </location>
</feature>
<comment type="caution">
    <text evidence="3">The sequence shown here is derived from an EMBL/GenBank/DDBJ whole genome shotgun (WGS) entry which is preliminary data.</text>
</comment>
<dbReference type="GeneID" id="27722630"/>
<gene>
    <name evidence="3" type="ORF">SAPIO_CDS3558</name>
</gene>
<dbReference type="InterPro" id="IPR041524">
    <property type="entry name" value="GH131_N"/>
</dbReference>
<feature type="domain" description="Glycoside hydrolase 131 catalytic N-terminal" evidence="2">
    <location>
        <begin position="26"/>
        <end position="280"/>
    </location>
</feature>
<dbReference type="VEuPathDB" id="FungiDB:SAPIO_CDS3558"/>
<feature type="chain" id="PRO_5001775506" description="Glycoside hydrolase 131 catalytic N-terminal domain-containing protein" evidence="1">
    <location>
        <begin position="17"/>
        <end position="287"/>
    </location>
</feature>
<evidence type="ECO:0000313" key="4">
    <source>
        <dbReference type="Proteomes" id="UP000028545"/>
    </source>
</evidence>
<evidence type="ECO:0000313" key="3">
    <source>
        <dbReference type="EMBL" id="KEZ44536.1"/>
    </source>
</evidence>
<evidence type="ECO:0000256" key="1">
    <source>
        <dbReference type="SAM" id="SignalP"/>
    </source>
</evidence>
<keyword evidence="1" id="KW-0732">Signal</keyword>
<dbReference type="HOGENOM" id="CLU_063723_0_0_1"/>
<dbReference type="PANTHER" id="PTHR34612">
    <property type="entry name" value="GH131_N DOMAIN-CONTAINING PROTEIN"/>
    <property type="match status" value="1"/>
</dbReference>
<organism evidence="3 4">
    <name type="scientific">Pseudallescheria apiosperma</name>
    <name type="common">Scedosporium apiospermum</name>
    <dbReference type="NCBI Taxonomy" id="563466"/>
    <lineage>
        <taxon>Eukaryota</taxon>
        <taxon>Fungi</taxon>
        <taxon>Dikarya</taxon>
        <taxon>Ascomycota</taxon>
        <taxon>Pezizomycotina</taxon>
        <taxon>Sordariomycetes</taxon>
        <taxon>Hypocreomycetidae</taxon>
        <taxon>Microascales</taxon>
        <taxon>Microascaceae</taxon>
        <taxon>Scedosporium</taxon>
    </lineage>
</organism>
<dbReference type="RefSeq" id="XP_016644335.1">
    <property type="nucleotide sequence ID" value="XM_016786329.1"/>
</dbReference>
<dbReference type="Gene3D" id="2.60.120.1160">
    <property type="match status" value="1"/>
</dbReference>
<proteinExistence type="predicted"/>
<keyword evidence="4" id="KW-1185">Reference proteome</keyword>
<dbReference type="PANTHER" id="PTHR34612:SF4">
    <property type="entry name" value="GLYCOSIDE HYDROLASE 131 CATALYTIC N-TERMINAL DOMAIN-CONTAINING PROTEIN"/>
    <property type="match status" value="1"/>
</dbReference>
<dbReference type="EMBL" id="JOWA01000088">
    <property type="protein sequence ID" value="KEZ44536.1"/>
    <property type="molecule type" value="Genomic_DNA"/>
</dbReference>
<dbReference type="AlphaFoldDB" id="A0A084GB24"/>
<dbReference type="OMA" id="THEYLNV"/>
<reference evidence="3 4" key="1">
    <citation type="journal article" date="2014" name="Genome Announc.">
        <title>Draft genome sequence of the pathogenic fungus Scedosporium apiospermum.</title>
        <authorList>
            <person name="Vandeputte P."/>
            <person name="Ghamrawi S."/>
            <person name="Rechenmann M."/>
            <person name="Iltis A."/>
            <person name="Giraud S."/>
            <person name="Fleury M."/>
            <person name="Thornton C."/>
            <person name="Delhaes L."/>
            <person name="Meyer W."/>
            <person name="Papon N."/>
            <person name="Bouchara J.P."/>
        </authorList>
    </citation>
    <scope>NUCLEOTIDE SEQUENCE [LARGE SCALE GENOMIC DNA]</scope>
    <source>
        <strain evidence="3 4">IHEM 14462</strain>
    </source>
</reference>
<sequence length="287" mass="31585">MFRSLLLLALTQGIFALPAAEPSCPIVFDGRVPKDASLTDFDANNGGGWMPFNPGYVKGETLKWSEILKLPEVAEASRFDSDSGTVPLEVTLSDKSIFMTQNGFRRAGLQFLKDSNEGSPASKGKKTIHFSLRTDPQRALNLTHEYILVWHETAAYDANQFNFQTGTILGQTGLPRDTYKLLDRNNKQLWSTPIKSDTWQNFGITVDYTGNTLQVWYSEGDEELAKATDPINNNNAGEGQYQVGMLKKPTGTSDVVNSGYQESGLDEGLIYGGIFIEDSSADTCVSK</sequence>
<name>A0A084GB24_PSEDA</name>
<accession>A0A084GB24</accession>